<proteinExistence type="inferred from homology"/>
<evidence type="ECO:0000256" key="1">
    <source>
        <dbReference type="ARBA" id="ARBA00006139"/>
    </source>
</evidence>
<evidence type="ECO:0000256" key="11">
    <source>
        <dbReference type="RuleBase" id="RU004181"/>
    </source>
</evidence>
<gene>
    <name evidence="9" type="primary">lspA</name>
    <name evidence="12" type="ORF">AWM70_06420</name>
</gene>
<sequence>MKYYYYWIGLFVFAVDLITKKIIESTLVVGDTVHVIGERFFSLTSVRNRGAAFSSLQEQRVLLLSITLVVVALIVWYLHKNRHSGKVLLQIGLGMVLGGALGNFLDRALYGEVTDFLQFTFGSYVFPSFNMADTGICCGVALIVIHTLFFHEERQQRRSNA</sequence>
<keyword evidence="6 9" id="KW-0378">Hydrolase</keyword>
<keyword evidence="7 9" id="KW-1133">Transmembrane helix</keyword>
<evidence type="ECO:0000313" key="13">
    <source>
        <dbReference type="Proteomes" id="UP000092573"/>
    </source>
</evidence>
<dbReference type="KEGG" id="pyg:AWM70_06420"/>
<feature type="active site" evidence="9">
    <location>
        <position position="115"/>
    </location>
</feature>
<feature type="transmembrane region" description="Helical" evidence="9">
    <location>
        <begin position="125"/>
        <end position="150"/>
    </location>
</feature>
<feature type="transmembrane region" description="Helical" evidence="9">
    <location>
        <begin position="61"/>
        <end position="78"/>
    </location>
</feature>
<dbReference type="PROSITE" id="PS00855">
    <property type="entry name" value="SPASE_II"/>
    <property type="match status" value="1"/>
</dbReference>
<comment type="function">
    <text evidence="9 10">This protein specifically catalyzes the removal of signal peptides from prolipoproteins.</text>
</comment>
<dbReference type="STRING" id="1462996.AWM70_06420"/>
<evidence type="ECO:0000256" key="4">
    <source>
        <dbReference type="ARBA" id="ARBA00022692"/>
    </source>
</evidence>
<dbReference type="RefSeq" id="WP_068694858.1">
    <property type="nucleotide sequence ID" value="NZ_CP014167.1"/>
</dbReference>
<dbReference type="PANTHER" id="PTHR33695">
    <property type="entry name" value="LIPOPROTEIN SIGNAL PEPTIDASE"/>
    <property type="match status" value="1"/>
</dbReference>
<accession>A0A1B1MYK0</accession>
<evidence type="ECO:0000313" key="12">
    <source>
        <dbReference type="EMBL" id="ANS74262.1"/>
    </source>
</evidence>
<protein>
    <recommendedName>
        <fullName evidence="9">Lipoprotein signal peptidase</fullName>
        <ecNumber evidence="9">3.4.23.36</ecNumber>
    </recommendedName>
    <alternativeName>
        <fullName evidence="9">Prolipoprotein signal peptidase</fullName>
    </alternativeName>
    <alternativeName>
        <fullName evidence="9">Signal peptidase II</fullName>
        <shortName evidence="9">SPase II</shortName>
    </alternativeName>
</protein>
<comment type="subcellular location">
    <subcellularLocation>
        <location evidence="9">Cell membrane</location>
        <topology evidence="9">Multi-pass membrane protein</topology>
    </subcellularLocation>
</comment>
<feature type="transmembrane region" description="Helical" evidence="9">
    <location>
        <begin position="87"/>
        <end position="105"/>
    </location>
</feature>
<evidence type="ECO:0000256" key="9">
    <source>
        <dbReference type="HAMAP-Rule" id="MF_00161"/>
    </source>
</evidence>
<comment type="caution">
    <text evidence="9">Lacks conserved residue(s) required for the propagation of feature annotation.</text>
</comment>
<dbReference type="EC" id="3.4.23.36" evidence="9"/>
<dbReference type="EMBL" id="CP014167">
    <property type="protein sequence ID" value="ANS74262.1"/>
    <property type="molecule type" value="Genomic_DNA"/>
</dbReference>
<dbReference type="NCBIfam" id="TIGR00077">
    <property type="entry name" value="lspA"/>
    <property type="match status" value="1"/>
</dbReference>
<dbReference type="InterPro" id="IPR001872">
    <property type="entry name" value="Peptidase_A8"/>
</dbReference>
<comment type="pathway">
    <text evidence="9">Protein modification; lipoprotein biosynthesis (signal peptide cleavage).</text>
</comment>
<keyword evidence="4 9" id="KW-0812">Transmembrane</keyword>
<dbReference type="GO" id="GO:0004190">
    <property type="term" value="F:aspartic-type endopeptidase activity"/>
    <property type="evidence" value="ECO:0007669"/>
    <property type="project" value="UniProtKB-UniRule"/>
</dbReference>
<keyword evidence="2 9" id="KW-1003">Cell membrane</keyword>
<dbReference type="GO" id="GO:0005886">
    <property type="term" value="C:plasma membrane"/>
    <property type="evidence" value="ECO:0007669"/>
    <property type="project" value="UniProtKB-SubCell"/>
</dbReference>
<evidence type="ECO:0000256" key="7">
    <source>
        <dbReference type="ARBA" id="ARBA00022989"/>
    </source>
</evidence>
<evidence type="ECO:0000256" key="2">
    <source>
        <dbReference type="ARBA" id="ARBA00022475"/>
    </source>
</evidence>
<dbReference type="UniPathway" id="UPA00665"/>
<keyword evidence="13" id="KW-1185">Reference proteome</keyword>
<name>A0A1B1MYK0_9BACL</name>
<evidence type="ECO:0000256" key="6">
    <source>
        <dbReference type="ARBA" id="ARBA00022801"/>
    </source>
</evidence>
<keyword evidence="3 9" id="KW-0645">Protease</keyword>
<evidence type="ECO:0000256" key="10">
    <source>
        <dbReference type="RuleBase" id="RU000594"/>
    </source>
</evidence>
<comment type="catalytic activity">
    <reaction evidence="9 10">
        <text>Release of signal peptides from bacterial membrane prolipoproteins. Hydrolyzes -Xaa-Yaa-Zaa-|-(S,diacylglyceryl)Cys-, in which Xaa is hydrophobic (preferably Leu), and Yaa (Ala or Ser) and Zaa (Gly or Ala) have small, neutral side chains.</text>
        <dbReference type="EC" id="3.4.23.36"/>
    </reaction>
</comment>
<dbReference type="HAMAP" id="MF_00161">
    <property type="entry name" value="LspA"/>
    <property type="match status" value="1"/>
</dbReference>
<reference evidence="12 13" key="1">
    <citation type="submission" date="2016-01" db="EMBL/GenBank/DDBJ databases">
        <title>Complete Genome Sequence of Paenibacillus yonginensis DCY84, a novel Plant Growth-Promoting Bacteria with Elicitation of Induced Systemic Resistance.</title>
        <authorList>
            <person name="Kim Y.J."/>
            <person name="Yang D.C."/>
            <person name="Sukweenadhi J."/>
        </authorList>
    </citation>
    <scope>NUCLEOTIDE SEQUENCE [LARGE SCALE GENOMIC DNA]</scope>
    <source>
        <strain evidence="12 13">DCY84</strain>
    </source>
</reference>
<dbReference type="GO" id="GO:0006508">
    <property type="term" value="P:proteolysis"/>
    <property type="evidence" value="ECO:0007669"/>
    <property type="project" value="UniProtKB-KW"/>
</dbReference>
<comment type="similarity">
    <text evidence="1 9 11">Belongs to the peptidase A8 family.</text>
</comment>
<organism evidence="12 13">
    <name type="scientific">Paenibacillus yonginensis</name>
    <dbReference type="NCBI Taxonomy" id="1462996"/>
    <lineage>
        <taxon>Bacteria</taxon>
        <taxon>Bacillati</taxon>
        <taxon>Bacillota</taxon>
        <taxon>Bacilli</taxon>
        <taxon>Bacillales</taxon>
        <taxon>Paenibacillaceae</taxon>
        <taxon>Paenibacillus</taxon>
    </lineage>
</organism>
<dbReference type="PRINTS" id="PR00781">
    <property type="entry name" value="LIPOSIGPTASE"/>
</dbReference>
<dbReference type="AlphaFoldDB" id="A0A1B1MYK0"/>
<evidence type="ECO:0000256" key="3">
    <source>
        <dbReference type="ARBA" id="ARBA00022670"/>
    </source>
</evidence>
<dbReference type="Pfam" id="PF01252">
    <property type="entry name" value="Peptidase_A8"/>
    <property type="match status" value="1"/>
</dbReference>
<dbReference type="Proteomes" id="UP000092573">
    <property type="component" value="Chromosome"/>
</dbReference>
<feature type="active site" evidence="9">
    <location>
        <position position="133"/>
    </location>
</feature>
<dbReference type="PANTHER" id="PTHR33695:SF1">
    <property type="entry name" value="LIPOPROTEIN SIGNAL PEPTIDASE"/>
    <property type="match status" value="1"/>
</dbReference>
<dbReference type="OrthoDB" id="9810259at2"/>
<keyword evidence="5 9" id="KW-0064">Aspartyl protease</keyword>
<evidence type="ECO:0000256" key="8">
    <source>
        <dbReference type="ARBA" id="ARBA00023136"/>
    </source>
</evidence>
<evidence type="ECO:0000256" key="5">
    <source>
        <dbReference type="ARBA" id="ARBA00022750"/>
    </source>
</evidence>
<keyword evidence="8 9" id="KW-0472">Membrane</keyword>